<dbReference type="InterPro" id="IPR011004">
    <property type="entry name" value="Trimer_LpxA-like_sf"/>
</dbReference>
<dbReference type="EMBL" id="CP080429">
    <property type="protein sequence ID" value="QYJ67859.1"/>
    <property type="molecule type" value="Genomic_DNA"/>
</dbReference>
<dbReference type="GO" id="GO:0008780">
    <property type="term" value="F:acyl-[acyl-carrier-protein]-UDP-N-acetylglucosamine O-acyltransferase activity"/>
    <property type="evidence" value="ECO:0007669"/>
    <property type="project" value="UniProtKB-EC"/>
</dbReference>
<dbReference type="Proteomes" id="UP000825381">
    <property type="component" value="Chromosome"/>
</dbReference>
<dbReference type="EC" id="2.3.1.129" evidence="7"/>
<dbReference type="Gene3D" id="2.160.10.10">
    <property type="entry name" value="Hexapeptide repeat proteins"/>
    <property type="match status" value="1"/>
</dbReference>
<dbReference type="SUPFAM" id="SSF51161">
    <property type="entry name" value="Trimeric LpxA-like enzymes"/>
    <property type="match status" value="1"/>
</dbReference>
<name>A0ABX8V4U8_9FLAO</name>
<reference evidence="7 8" key="1">
    <citation type="submission" date="2021-07" db="EMBL/GenBank/DDBJ databases">
        <title>Flavobacterium WSW3-B6 sp.nov, isolated from seaweed.</title>
        <authorList>
            <person name="Muhammad N."/>
            <person name="Ho H."/>
            <person name="Lee Y.-J."/>
            <person name="Nguyen T."/>
            <person name="Ho J."/>
            <person name="Kim S.-G."/>
        </authorList>
    </citation>
    <scope>NUCLEOTIDE SEQUENCE [LARGE SCALE GENOMIC DNA]</scope>
    <source>
        <strain evidence="7 8">WSW3-B6</strain>
    </source>
</reference>
<dbReference type="Gene3D" id="1.20.1180.10">
    <property type="entry name" value="Udp N-acetylglucosamine O-acyltransferase, C-terminal domain"/>
    <property type="match status" value="1"/>
</dbReference>
<sequence length="262" mass="28668">MNQPLAYVHPGAKIAKNVVIEPFTTIHNNVEIGEGTWIGSNVTIMEGARIGKNCSIFPGAVIAAPPQDLKYKGEDTTAEIGDNTTIRECVTINKGTSDRLKTVIGHNCLIMAYSHVAHDCVVGNYCIFSNNTNLAGHITVGDYVVLAGLTAVHQFCTIGSHAFVTGGSLVRKDVPPYVKSAREPLSYVGINSVGLRRRGFTSEKIREIQDIYRILYQKNYNTSQALEIIEGEMEATPERDEIIMAIRNSSRGIMKGYSGNNY</sequence>
<dbReference type="InterPro" id="IPR029098">
    <property type="entry name" value="Acetyltransf_C"/>
</dbReference>
<protein>
    <submittedName>
        <fullName evidence="7">Acyl-ACP--UDP-N-acetylglucosamine O-acyltransferase</fullName>
        <ecNumber evidence="7">2.3.1.129</ecNumber>
    </submittedName>
</protein>
<dbReference type="InterPro" id="IPR037157">
    <property type="entry name" value="Acetyltransf_C_sf"/>
</dbReference>
<proteinExistence type="predicted"/>
<evidence type="ECO:0000256" key="3">
    <source>
        <dbReference type="ARBA" id="ARBA00022679"/>
    </source>
</evidence>
<dbReference type="NCBIfam" id="TIGR01852">
    <property type="entry name" value="lipid_A_lpxA"/>
    <property type="match status" value="1"/>
</dbReference>
<dbReference type="PANTHER" id="PTHR43480">
    <property type="entry name" value="ACYL-[ACYL-CARRIER-PROTEIN]--UDP-N-ACETYLGLUCOSAMINE O-ACYLTRANSFERASE"/>
    <property type="match status" value="1"/>
</dbReference>
<evidence type="ECO:0000256" key="4">
    <source>
        <dbReference type="ARBA" id="ARBA00023098"/>
    </source>
</evidence>
<gene>
    <name evidence="7" type="primary">lpxA</name>
    <name evidence="7" type="ORF">K1I41_09950</name>
</gene>
<keyword evidence="5 7" id="KW-0012">Acyltransferase</keyword>
<keyword evidence="1" id="KW-0444">Lipid biosynthesis</keyword>
<evidence type="ECO:0000256" key="5">
    <source>
        <dbReference type="ARBA" id="ARBA00023315"/>
    </source>
</evidence>
<evidence type="ECO:0000313" key="7">
    <source>
        <dbReference type="EMBL" id="QYJ67859.1"/>
    </source>
</evidence>
<dbReference type="CDD" id="cd03351">
    <property type="entry name" value="LbH_UDP-GlcNAc_AT"/>
    <property type="match status" value="1"/>
</dbReference>
<keyword evidence="2" id="KW-0441">Lipid A biosynthesis</keyword>
<dbReference type="PIRSF" id="PIRSF000456">
    <property type="entry name" value="UDP-GlcNAc_acltr"/>
    <property type="match status" value="1"/>
</dbReference>
<evidence type="ECO:0000259" key="6">
    <source>
        <dbReference type="Pfam" id="PF13720"/>
    </source>
</evidence>
<evidence type="ECO:0000256" key="1">
    <source>
        <dbReference type="ARBA" id="ARBA00022516"/>
    </source>
</evidence>
<dbReference type="InterPro" id="IPR010137">
    <property type="entry name" value="Lipid_A_LpxA"/>
</dbReference>
<evidence type="ECO:0000313" key="8">
    <source>
        <dbReference type="Proteomes" id="UP000825381"/>
    </source>
</evidence>
<feature type="domain" description="UDP N-acetylglucosamine O-acyltransferase C-terminal" evidence="6">
    <location>
        <begin position="173"/>
        <end position="254"/>
    </location>
</feature>
<dbReference type="RefSeq" id="WP_220640204.1">
    <property type="nucleotide sequence ID" value="NZ_CP080429.1"/>
</dbReference>
<dbReference type="Pfam" id="PF00132">
    <property type="entry name" value="Hexapep"/>
    <property type="match status" value="2"/>
</dbReference>
<keyword evidence="8" id="KW-1185">Reference proteome</keyword>
<keyword evidence="3 7" id="KW-0808">Transferase</keyword>
<organism evidence="7 8">
    <name type="scientific">Flavobacterium litorale</name>
    <dbReference type="NCBI Taxonomy" id="2856519"/>
    <lineage>
        <taxon>Bacteria</taxon>
        <taxon>Pseudomonadati</taxon>
        <taxon>Bacteroidota</taxon>
        <taxon>Flavobacteriia</taxon>
        <taxon>Flavobacteriales</taxon>
        <taxon>Flavobacteriaceae</taxon>
        <taxon>Flavobacterium</taxon>
    </lineage>
</organism>
<dbReference type="PANTHER" id="PTHR43480:SF1">
    <property type="entry name" value="ACYL-[ACYL-CARRIER-PROTEIN]--UDP-N-ACETYLGLUCOSAMINE O-ACYLTRANSFERASE, MITOCHONDRIAL-RELATED"/>
    <property type="match status" value="1"/>
</dbReference>
<accession>A0ABX8V4U8</accession>
<keyword evidence="4" id="KW-0443">Lipid metabolism</keyword>
<dbReference type="InterPro" id="IPR001451">
    <property type="entry name" value="Hexapep"/>
</dbReference>
<dbReference type="Pfam" id="PF13720">
    <property type="entry name" value="Acetyltransf_11"/>
    <property type="match status" value="1"/>
</dbReference>
<dbReference type="NCBIfam" id="NF003657">
    <property type="entry name" value="PRK05289.1"/>
    <property type="match status" value="1"/>
</dbReference>
<evidence type="ECO:0000256" key="2">
    <source>
        <dbReference type="ARBA" id="ARBA00022556"/>
    </source>
</evidence>